<dbReference type="AlphaFoldDB" id="A0A369B5K3"/>
<dbReference type="OrthoDB" id="9962565at2"/>
<keyword evidence="1" id="KW-0472">Membrane</keyword>
<evidence type="ECO:0000313" key="2">
    <source>
        <dbReference type="EMBL" id="RCX16721.1"/>
    </source>
</evidence>
<keyword evidence="3" id="KW-1185">Reference proteome</keyword>
<feature type="transmembrane region" description="Helical" evidence="1">
    <location>
        <begin position="40"/>
        <end position="61"/>
    </location>
</feature>
<reference evidence="2 3" key="1">
    <citation type="submission" date="2018-07" db="EMBL/GenBank/DDBJ databases">
        <title>Genomic Encyclopedia of Type Strains, Phase III (KMG-III): the genomes of soil and plant-associated and newly described type strains.</title>
        <authorList>
            <person name="Whitman W."/>
        </authorList>
    </citation>
    <scope>NUCLEOTIDE SEQUENCE [LARGE SCALE GENOMIC DNA]</scope>
    <source>
        <strain evidence="2 3">CECT 8333</strain>
    </source>
</reference>
<keyword evidence="1" id="KW-0812">Transmembrane</keyword>
<evidence type="ECO:0000256" key="1">
    <source>
        <dbReference type="SAM" id="Phobius"/>
    </source>
</evidence>
<feature type="transmembrane region" description="Helical" evidence="1">
    <location>
        <begin position="12"/>
        <end position="34"/>
    </location>
</feature>
<comment type="caution">
    <text evidence="2">The sequence shown here is derived from an EMBL/GenBank/DDBJ whole genome shotgun (WGS) entry which is preliminary data.</text>
</comment>
<accession>A0A369B5K3</accession>
<keyword evidence="1" id="KW-1133">Transmembrane helix</keyword>
<name>A0A369B5K3_9BACL</name>
<evidence type="ECO:0000313" key="3">
    <source>
        <dbReference type="Proteomes" id="UP000253090"/>
    </source>
</evidence>
<dbReference type="EMBL" id="QPJW01000011">
    <property type="protein sequence ID" value="RCX16721.1"/>
    <property type="molecule type" value="Genomic_DNA"/>
</dbReference>
<gene>
    <name evidence="2" type="ORF">DFP94_11168</name>
</gene>
<dbReference type="Proteomes" id="UP000253090">
    <property type="component" value="Unassembled WGS sequence"/>
</dbReference>
<dbReference type="RefSeq" id="WP_114498301.1">
    <property type="nucleotide sequence ID" value="NZ_QPJW01000011.1"/>
</dbReference>
<organism evidence="2 3">
    <name type="scientific">Fontibacillus phaseoli</name>
    <dbReference type="NCBI Taxonomy" id="1416533"/>
    <lineage>
        <taxon>Bacteria</taxon>
        <taxon>Bacillati</taxon>
        <taxon>Bacillota</taxon>
        <taxon>Bacilli</taxon>
        <taxon>Bacillales</taxon>
        <taxon>Paenibacillaceae</taxon>
        <taxon>Fontibacillus</taxon>
    </lineage>
</organism>
<proteinExistence type="predicted"/>
<protein>
    <submittedName>
        <fullName evidence="2">Uncharacterized protein</fullName>
    </submittedName>
</protein>
<sequence>MKKFKIYAVKILVFLALFRILLFFMQKIFGYIRLPDGYELIIQLGASGIMVLLALLLTSFLTRNDDDEVFTQARRDGQ</sequence>